<evidence type="ECO:0000259" key="2">
    <source>
        <dbReference type="Pfam" id="PF15978"/>
    </source>
</evidence>
<name>A0A6I2MHF0_9BACI</name>
<dbReference type="Pfam" id="PF15978">
    <property type="entry name" value="TnsD"/>
    <property type="match status" value="1"/>
</dbReference>
<dbReference type="RefSeq" id="WP_154319514.1">
    <property type="nucleotide sequence ID" value="NZ_CAJGAA010000011.1"/>
</dbReference>
<dbReference type="EMBL" id="WKKF01000013">
    <property type="protein sequence ID" value="MRX56496.1"/>
    <property type="molecule type" value="Genomic_DNA"/>
</dbReference>
<evidence type="ECO:0000259" key="1">
    <source>
        <dbReference type="Pfam" id="PF06527"/>
    </source>
</evidence>
<feature type="domain" description="TniQ" evidence="1">
    <location>
        <begin position="4"/>
        <end position="158"/>
    </location>
</feature>
<keyword evidence="4" id="KW-1185">Reference proteome</keyword>
<dbReference type="AlphaFoldDB" id="A0A6I2MHF0"/>
<reference evidence="3 4" key="1">
    <citation type="submission" date="2019-11" db="EMBL/GenBank/DDBJ databases">
        <title>Bacillus idriensis genome.</title>
        <authorList>
            <person name="Konopka E.N."/>
            <person name="Newman J.D."/>
        </authorList>
    </citation>
    <scope>NUCLEOTIDE SEQUENCE [LARGE SCALE GENOMIC DNA]</scope>
    <source>
        <strain evidence="3 4">DSM 19097</strain>
    </source>
</reference>
<accession>A0A6I2MHF0</accession>
<comment type="caution">
    <text evidence="3">The sequence shown here is derived from an EMBL/GenBank/DDBJ whole genome shotgun (WGS) entry which is preliminary data.</text>
</comment>
<evidence type="ECO:0000313" key="4">
    <source>
        <dbReference type="Proteomes" id="UP000441585"/>
    </source>
</evidence>
<dbReference type="InterPro" id="IPR032750">
    <property type="entry name" value="TnsD_C"/>
</dbReference>
<gene>
    <name evidence="3" type="ORF">GJU41_21340</name>
</gene>
<dbReference type="InterPro" id="IPR009492">
    <property type="entry name" value="TniQ"/>
</dbReference>
<organism evidence="3 4">
    <name type="scientific">Metabacillus idriensis</name>
    <dbReference type="NCBI Taxonomy" id="324768"/>
    <lineage>
        <taxon>Bacteria</taxon>
        <taxon>Bacillati</taxon>
        <taxon>Bacillota</taxon>
        <taxon>Bacilli</taxon>
        <taxon>Bacillales</taxon>
        <taxon>Bacillaceae</taxon>
        <taxon>Metabacillus</taxon>
    </lineage>
</organism>
<sequence>MVTFFPTPYKDELLYSVIARYQRWSCNKDEHTISDLYGDTESINQGYFFLMNSCLSKLSNKLKKFEYPSKNILLNNHTMFKYYNAFYIIENQQLLKEVIYGKNSFSIKQFIKNNEIDILGGYRIKYCNLCFEEERGKGEAYWHISHNLPGVYFCLRHNEILCYGPVFSNLHRYVAASNENCFPYEKIDLQNNQDLLLKVAKESILLMNIEIDQKSITDNYIQLLWNRGYFKKNGKLKIKILRRDFKDYLGEELILLLNIPLRKLETNIKNILERSKPVHTLYHILFLLFLDSSVQHLKNISRVPLKKILFNCLNTNCYRNTHEITKDIKWNLVRYGDIHQILLLEGSYCCICECEYLITLDLEVVEISKYSETLRDKLYHLAYIDDYSLLEISSVLNIDYLTIRSQLSIPFKCELVNMSDIKKHRQQYKGETEDIYVNDNMEKVRSWLERNDKEFFRSNQLCHFQSYSLI</sequence>
<feature type="domain" description="Transposon Tn7 transposition protein TnsD C-terminal" evidence="2">
    <location>
        <begin position="200"/>
        <end position="459"/>
    </location>
</feature>
<dbReference type="Pfam" id="PF06527">
    <property type="entry name" value="TniQ"/>
    <property type="match status" value="1"/>
</dbReference>
<protein>
    <submittedName>
        <fullName evidence="3">Uncharacterized protein</fullName>
    </submittedName>
</protein>
<evidence type="ECO:0000313" key="3">
    <source>
        <dbReference type="EMBL" id="MRX56496.1"/>
    </source>
</evidence>
<dbReference type="Proteomes" id="UP000441585">
    <property type="component" value="Unassembled WGS sequence"/>
</dbReference>
<proteinExistence type="predicted"/>